<keyword evidence="3" id="KW-1003">Cell membrane</keyword>
<keyword evidence="12" id="KW-1185">Reference proteome</keyword>
<dbReference type="RefSeq" id="WP_115570553.1">
    <property type="nucleotide sequence ID" value="NZ_NXLT01000001.1"/>
</dbReference>
<dbReference type="Proteomes" id="UP000256514">
    <property type="component" value="Unassembled WGS sequence"/>
</dbReference>
<evidence type="ECO:0000256" key="4">
    <source>
        <dbReference type="ARBA" id="ARBA00022692"/>
    </source>
</evidence>
<evidence type="ECO:0000256" key="8">
    <source>
        <dbReference type="ARBA" id="ARBA00039168"/>
    </source>
</evidence>
<dbReference type="FunFam" id="1.10.3730.20:FF:000001">
    <property type="entry name" value="Quaternary ammonium compound resistance transporter SugE"/>
    <property type="match status" value="1"/>
</dbReference>
<dbReference type="Gene3D" id="1.10.3730.20">
    <property type="match status" value="1"/>
</dbReference>
<name>A0A3D8IUL6_9HELI</name>
<comment type="caution">
    <text evidence="11">The sequence shown here is derived from an EMBL/GenBank/DDBJ whole genome shotgun (WGS) entry which is preliminary data.</text>
</comment>
<evidence type="ECO:0000256" key="2">
    <source>
        <dbReference type="ARBA" id="ARBA00022448"/>
    </source>
</evidence>
<organism evidence="11 12">
    <name type="scientific">Helicobacter equorum</name>
    <dbReference type="NCBI Taxonomy" id="361872"/>
    <lineage>
        <taxon>Bacteria</taxon>
        <taxon>Pseudomonadati</taxon>
        <taxon>Campylobacterota</taxon>
        <taxon>Epsilonproteobacteria</taxon>
        <taxon>Campylobacterales</taxon>
        <taxon>Helicobacteraceae</taxon>
        <taxon>Helicobacter</taxon>
    </lineage>
</organism>
<proteinExistence type="inferred from homology"/>
<reference evidence="11 12" key="1">
    <citation type="submission" date="2018-04" db="EMBL/GenBank/DDBJ databases">
        <title>Novel Campyloabacter and Helicobacter Species and Strains.</title>
        <authorList>
            <person name="Mannion A.J."/>
            <person name="Shen Z."/>
            <person name="Fox J.G."/>
        </authorList>
    </citation>
    <scope>NUCLEOTIDE SEQUENCE [LARGE SCALE GENOMIC DNA]</scope>
    <source>
        <strain evidence="11 12">MIT 12-6600</strain>
    </source>
</reference>
<evidence type="ECO:0000256" key="9">
    <source>
        <dbReference type="RuleBase" id="RU003942"/>
    </source>
</evidence>
<evidence type="ECO:0000256" key="1">
    <source>
        <dbReference type="ARBA" id="ARBA00004651"/>
    </source>
</evidence>
<dbReference type="PANTHER" id="PTHR30561">
    <property type="entry name" value="SMR FAMILY PROTON-DEPENDENT DRUG EFFLUX TRANSPORTER SUGE"/>
    <property type="match status" value="1"/>
</dbReference>
<evidence type="ECO:0000256" key="7">
    <source>
        <dbReference type="ARBA" id="ARBA00038151"/>
    </source>
</evidence>
<dbReference type="GO" id="GO:0005886">
    <property type="term" value="C:plasma membrane"/>
    <property type="evidence" value="ECO:0007669"/>
    <property type="project" value="UniProtKB-SubCell"/>
</dbReference>
<evidence type="ECO:0000256" key="3">
    <source>
        <dbReference type="ARBA" id="ARBA00022475"/>
    </source>
</evidence>
<comment type="similarity">
    <text evidence="7">Belongs to the drug/metabolite transporter (DMT) superfamily. Small multidrug resistance (SMR) (TC 2.A.7.1) family. Gdx/SugE subfamily.</text>
</comment>
<evidence type="ECO:0000256" key="5">
    <source>
        <dbReference type="ARBA" id="ARBA00022989"/>
    </source>
</evidence>
<evidence type="ECO:0000256" key="10">
    <source>
        <dbReference type="SAM" id="Phobius"/>
    </source>
</evidence>
<dbReference type="InterPro" id="IPR045324">
    <property type="entry name" value="Small_multidrug_res"/>
</dbReference>
<comment type="subcellular location">
    <subcellularLocation>
        <location evidence="1 9">Cell membrane</location>
        <topology evidence="1 9">Multi-pass membrane protein</topology>
    </subcellularLocation>
</comment>
<dbReference type="GO" id="GO:1990961">
    <property type="term" value="P:xenobiotic detoxification by transmembrane export across the plasma membrane"/>
    <property type="evidence" value="ECO:0007669"/>
    <property type="project" value="UniProtKB-ARBA"/>
</dbReference>
<feature type="transmembrane region" description="Helical" evidence="10">
    <location>
        <begin position="57"/>
        <end position="78"/>
    </location>
</feature>
<keyword evidence="6 10" id="KW-0472">Membrane</keyword>
<evidence type="ECO:0000313" key="12">
    <source>
        <dbReference type="Proteomes" id="UP000256514"/>
    </source>
</evidence>
<dbReference type="EMBL" id="NXLT01000001">
    <property type="protein sequence ID" value="RDU68615.1"/>
    <property type="molecule type" value="Genomic_DNA"/>
</dbReference>
<evidence type="ECO:0000313" key="11">
    <source>
        <dbReference type="EMBL" id="RDU68615.1"/>
    </source>
</evidence>
<accession>A0A3D8IUL6</accession>
<dbReference type="Pfam" id="PF00893">
    <property type="entry name" value="Multi_Drug_Res"/>
    <property type="match status" value="1"/>
</dbReference>
<dbReference type="PANTHER" id="PTHR30561:SF0">
    <property type="entry name" value="GUANIDINIUM EXPORTER"/>
    <property type="match status" value="1"/>
</dbReference>
<keyword evidence="2" id="KW-0813">Transport</keyword>
<dbReference type="GO" id="GO:0022857">
    <property type="term" value="F:transmembrane transporter activity"/>
    <property type="evidence" value="ECO:0007669"/>
    <property type="project" value="InterPro"/>
</dbReference>
<keyword evidence="4 9" id="KW-0812">Transmembrane</keyword>
<dbReference type="InterPro" id="IPR037185">
    <property type="entry name" value="EmrE-like"/>
</dbReference>
<feature type="transmembrane region" description="Helical" evidence="10">
    <location>
        <begin position="29"/>
        <end position="50"/>
    </location>
</feature>
<protein>
    <recommendedName>
        <fullName evidence="8">Guanidinium exporter</fullName>
    </recommendedName>
</protein>
<keyword evidence="5 10" id="KW-1133">Transmembrane helix</keyword>
<dbReference type="OrthoDB" id="9808638at2"/>
<gene>
    <name evidence="11" type="ORF">CQA54_00915</name>
</gene>
<dbReference type="InterPro" id="IPR000390">
    <property type="entry name" value="Small_drug/metabolite_transptr"/>
</dbReference>
<dbReference type="AlphaFoldDB" id="A0A3D8IUL6"/>
<sequence>MSWICLFLAGLAEIAGVFSMKKFSDTNNKLFLLVIAVLFIISFGLLSVAMREIAMSSAYAIWTGIGACGGVLVGIIFFKESKTPSKLFFLALIVGSSVGLKLVS</sequence>
<evidence type="ECO:0000256" key="6">
    <source>
        <dbReference type="ARBA" id="ARBA00023136"/>
    </source>
</evidence>
<dbReference type="SUPFAM" id="SSF103481">
    <property type="entry name" value="Multidrug resistance efflux transporter EmrE"/>
    <property type="match status" value="1"/>
</dbReference>